<dbReference type="PROSITE" id="PS51257">
    <property type="entry name" value="PROKAR_LIPOPROTEIN"/>
    <property type="match status" value="1"/>
</dbReference>
<dbReference type="RefSeq" id="WP_145251247.1">
    <property type="nucleotide sequence ID" value="NZ_CP036278.1"/>
</dbReference>
<keyword evidence="2" id="KW-1185">Reference proteome</keyword>
<gene>
    <name evidence="1" type="ORF">Pan181_50240</name>
</gene>
<dbReference type="KEGG" id="amuc:Pan181_50240"/>
<dbReference type="AlphaFoldDB" id="A0A518AVN4"/>
<evidence type="ECO:0000313" key="1">
    <source>
        <dbReference type="EMBL" id="QDU58784.1"/>
    </source>
</evidence>
<name>A0A518AVN4_9BACT</name>
<sequence>MMRFVSATLLLLLVCGCEGKIARVPELRDPQQQSVDQPGLEFFNSLSGQLEIELSEPAERVAENLANEAAPPTATIVSLTFVPEIFVEETEEFRPLTEEELSRVAYKGASITLVGEGGVAVEHKAPNGQHFTVAELVTAVEKTEKESRAKSEWLDGIDVHHIFFEGMYQEEDGSWWITWGS</sequence>
<dbReference type="OrthoDB" id="273946at2"/>
<reference evidence="1 2" key="1">
    <citation type="submission" date="2019-02" db="EMBL/GenBank/DDBJ databases">
        <title>Deep-cultivation of Planctomycetes and their phenomic and genomic characterization uncovers novel biology.</title>
        <authorList>
            <person name="Wiegand S."/>
            <person name="Jogler M."/>
            <person name="Boedeker C."/>
            <person name="Pinto D."/>
            <person name="Vollmers J."/>
            <person name="Rivas-Marin E."/>
            <person name="Kohn T."/>
            <person name="Peeters S.H."/>
            <person name="Heuer A."/>
            <person name="Rast P."/>
            <person name="Oberbeckmann S."/>
            <person name="Bunk B."/>
            <person name="Jeske O."/>
            <person name="Meyerdierks A."/>
            <person name="Storesund J.E."/>
            <person name="Kallscheuer N."/>
            <person name="Luecker S."/>
            <person name="Lage O.M."/>
            <person name="Pohl T."/>
            <person name="Merkel B.J."/>
            <person name="Hornburger P."/>
            <person name="Mueller R.-W."/>
            <person name="Bruemmer F."/>
            <person name="Labrenz M."/>
            <person name="Spormann A.M."/>
            <person name="Op den Camp H."/>
            <person name="Overmann J."/>
            <person name="Amann R."/>
            <person name="Jetten M.S.M."/>
            <person name="Mascher T."/>
            <person name="Medema M.H."/>
            <person name="Devos D.P."/>
            <person name="Kaster A.-K."/>
            <person name="Ovreas L."/>
            <person name="Rohde M."/>
            <person name="Galperin M.Y."/>
            <person name="Jogler C."/>
        </authorList>
    </citation>
    <scope>NUCLEOTIDE SEQUENCE [LARGE SCALE GENOMIC DNA]</scope>
    <source>
        <strain evidence="1 2">Pan181</strain>
    </source>
</reference>
<evidence type="ECO:0008006" key="3">
    <source>
        <dbReference type="Google" id="ProtNLM"/>
    </source>
</evidence>
<proteinExistence type="predicted"/>
<dbReference type="Proteomes" id="UP000315750">
    <property type="component" value="Chromosome"/>
</dbReference>
<evidence type="ECO:0000313" key="2">
    <source>
        <dbReference type="Proteomes" id="UP000315750"/>
    </source>
</evidence>
<protein>
    <recommendedName>
        <fullName evidence="3">Lipoprotein</fullName>
    </recommendedName>
</protein>
<organism evidence="1 2">
    <name type="scientific">Aeoliella mucimassa</name>
    <dbReference type="NCBI Taxonomy" id="2527972"/>
    <lineage>
        <taxon>Bacteria</taxon>
        <taxon>Pseudomonadati</taxon>
        <taxon>Planctomycetota</taxon>
        <taxon>Planctomycetia</taxon>
        <taxon>Pirellulales</taxon>
        <taxon>Lacipirellulaceae</taxon>
        <taxon>Aeoliella</taxon>
    </lineage>
</organism>
<dbReference type="EMBL" id="CP036278">
    <property type="protein sequence ID" value="QDU58784.1"/>
    <property type="molecule type" value="Genomic_DNA"/>
</dbReference>
<accession>A0A518AVN4</accession>